<sequence length="123" mass="14581">MWLNRLGRSPWHKRAHQNIPGRWRKVGEQRTFLLELRPNGVAIEALADAPHDTWEGTWELPEFNEFNFPEPDDDLEFYLRIGHIQAQYIEDKTTGRYLTREGFRRSITGVQDIGVPFTLYRIN</sequence>
<reference evidence="2" key="1">
    <citation type="submission" date="2015-01" db="EMBL/GenBank/DDBJ databases">
        <title>Draft genome sequence of Rhodococcus pyridinivorans strain KG-16, a hydrocarbon-degrading bacterium.</title>
        <authorList>
            <person name="Aggarwal R.K."/>
            <person name="Dawar C."/>
        </authorList>
    </citation>
    <scope>NUCLEOTIDE SEQUENCE [LARGE SCALE GENOMIC DNA]</scope>
    <source>
        <strain evidence="2">KG-16</strain>
    </source>
</reference>
<proteinExistence type="predicted"/>
<evidence type="ECO:0000313" key="2">
    <source>
        <dbReference type="Proteomes" id="UP000053060"/>
    </source>
</evidence>
<dbReference type="Proteomes" id="UP000053060">
    <property type="component" value="Unassembled WGS sequence"/>
</dbReference>
<dbReference type="PATRIC" id="fig|1441730.3.peg.1257"/>
<dbReference type="AlphaFoldDB" id="A0A0V9UNV7"/>
<protein>
    <submittedName>
        <fullName evidence="1">Uncharacterized protein</fullName>
    </submittedName>
</protein>
<name>A0A0V9UNV7_9NOCA</name>
<organism evidence="1 2">
    <name type="scientific">Rhodococcus pyridinivorans KG-16</name>
    <dbReference type="NCBI Taxonomy" id="1441730"/>
    <lineage>
        <taxon>Bacteria</taxon>
        <taxon>Bacillati</taxon>
        <taxon>Actinomycetota</taxon>
        <taxon>Actinomycetes</taxon>
        <taxon>Mycobacteriales</taxon>
        <taxon>Nocardiaceae</taxon>
        <taxon>Rhodococcus</taxon>
    </lineage>
</organism>
<dbReference type="EMBL" id="AZXY01000002">
    <property type="protein sequence ID" value="KSZ59702.1"/>
    <property type="molecule type" value="Genomic_DNA"/>
</dbReference>
<gene>
    <name evidence="1" type="ORF">Z045_05920</name>
</gene>
<reference evidence="1 2" key="2">
    <citation type="journal article" date="2016" name="Genome Announc.">
        <title>Draft Genome Sequence of a Versatile Hydrocarbon-Degrading Bacterium, Rhodococcus pyridinivorans Strain KG-16, Collected from Oil Fields in India.</title>
        <authorList>
            <person name="Aggarwal R.K."/>
            <person name="Dawar C."/>
            <person name="Phanindranath R."/>
            <person name="Mutnuri L."/>
            <person name="Dayal A.M."/>
        </authorList>
    </citation>
    <scope>NUCLEOTIDE SEQUENCE [LARGE SCALE GENOMIC DNA]</scope>
    <source>
        <strain evidence="1 2">KG-16</strain>
    </source>
</reference>
<accession>A0A0V9UNV7</accession>
<evidence type="ECO:0000313" key="1">
    <source>
        <dbReference type="EMBL" id="KSZ59702.1"/>
    </source>
</evidence>
<comment type="caution">
    <text evidence="1">The sequence shown here is derived from an EMBL/GenBank/DDBJ whole genome shotgun (WGS) entry which is preliminary data.</text>
</comment>